<protein>
    <recommendedName>
        <fullName evidence="2 7">Glutamate racemase</fullName>
        <ecNumber evidence="2 7">5.1.1.3</ecNumber>
    </recommendedName>
</protein>
<feature type="binding site" evidence="7">
    <location>
        <begin position="75"/>
        <end position="76"/>
    </location>
    <ligand>
        <name>substrate</name>
    </ligand>
</feature>
<dbReference type="InterPro" id="IPR033134">
    <property type="entry name" value="Asp/Glu_racemase_AS_2"/>
</dbReference>
<dbReference type="EMBL" id="BAAAZE010000010">
    <property type="protein sequence ID" value="GAA4027010.1"/>
    <property type="molecule type" value="Genomic_DNA"/>
</dbReference>
<dbReference type="HAMAP" id="MF_00258">
    <property type="entry name" value="Glu_racemase"/>
    <property type="match status" value="1"/>
</dbReference>
<dbReference type="InterPro" id="IPR015942">
    <property type="entry name" value="Asp/Glu/hydantoin_racemase"/>
</dbReference>
<keyword evidence="6 7" id="KW-0961">Cell wall biogenesis/degradation</keyword>
<gene>
    <name evidence="7 8" type="primary">murI</name>
    <name evidence="8" type="ORF">GCM10022212_26350</name>
</gene>
<name>A0ABP7TJL8_9BURK</name>
<dbReference type="InterPro" id="IPR001920">
    <property type="entry name" value="Asp/Glu_race"/>
</dbReference>
<organism evidence="8 9">
    <name type="scientific">Actimicrobium antarcticum</name>
    <dbReference type="NCBI Taxonomy" id="1051899"/>
    <lineage>
        <taxon>Bacteria</taxon>
        <taxon>Pseudomonadati</taxon>
        <taxon>Pseudomonadota</taxon>
        <taxon>Betaproteobacteria</taxon>
        <taxon>Burkholderiales</taxon>
        <taxon>Oxalobacteraceae</taxon>
        <taxon>Actimicrobium</taxon>
    </lineage>
</organism>
<evidence type="ECO:0000256" key="4">
    <source>
        <dbReference type="ARBA" id="ARBA00022984"/>
    </source>
</evidence>
<dbReference type="Pfam" id="PF01177">
    <property type="entry name" value="Asp_Glu_race"/>
    <property type="match status" value="1"/>
</dbReference>
<comment type="pathway">
    <text evidence="7">Cell wall biogenesis; peptidoglycan biosynthesis.</text>
</comment>
<keyword evidence="4 7" id="KW-0573">Peptidoglycan synthesis</keyword>
<dbReference type="PANTHER" id="PTHR21198">
    <property type="entry name" value="GLUTAMATE RACEMASE"/>
    <property type="match status" value="1"/>
</dbReference>
<feature type="active site" description="Proton donor/acceptor" evidence="7">
    <location>
        <position position="74"/>
    </location>
</feature>
<comment type="similarity">
    <text evidence="7">Belongs to the aspartate/glutamate racemases family.</text>
</comment>
<comment type="catalytic activity">
    <reaction evidence="1 7">
        <text>L-glutamate = D-glutamate</text>
        <dbReference type="Rhea" id="RHEA:12813"/>
        <dbReference type="ChEBI" id="CHEBI:29985"/>
        <dbReference type="ChEBI" id="CHEBI:29986"/>
        <dbReference type="EC" id="5.1.1.3"/>
    </reaction>
</comment>
<feature type="binding site" evidence="7">
    <location>
        <begin position="11"/>
        <end position="12"/>
    </location>
    <ligand>
        <name>substrate</name>
    </ligand>
</feature>
<dbReference type="NCBIfam" id="TIGR00067">
    <property type="entry name" value="glut_race"/>
    <property type="match status" value="1"/>
</dbReference>
<sequence length="271" mass="28635">MAASVPIGVFDSGIGGLSVLQHIHAALPRESLLYFSDARHAPYGGRPEQFIEARALAVGAFMTRHCVKALVVACNTATAVAITALRRAYPSLIVVGVEPGLKPAAALTHTKIVGVLATEATLASKRFAHLHETISAATSATFLTQACPGLADRIEQGQLDSPDTLALLMRYVVPLLEQGADTLVLGCTHYPFVKTQIATIVRDHAEQAVTLVDTGAAVARRLSQLLADRELLCDHGNGEVGGATSGETALLEAAFLRLLGMQVRVIRDDTQ</sequence>
<dbReference type="PANTHER" id="PTHR21198:SF2">
    <property type="entry name" value="GLUTAMATE RACEMASE"/>
    <property type="match status" value="1"/>
</dbReference>
<dbReference type="SUPFAM" id="SSF53681">
    <property type="entry name" value="Aspartate/glutamate racemase"/>
    <property type="match status" value="2"/>
</dbReference>
<evidence type="ECO:0000313" key="8">
    <source>
        <dbReference type="EMBL" id="GAA4027010.1"/>
    </source>
</evidence>
<accession>A0ABP7TJL8</accession>
<evidence type="ECO:0000256" key="1">
    <source>
        <dbReference type="ARBA" id="ARBA00001602"/>
    </source>
</evidence>
<reference evidence="9" key="1">
    <citation type="journal article" date="2019" name="Int. J. Syst. Evol. Microbiol.">
        <title>The Global Catalogue of Microorganisms (GCM) 10K type strain sequencing project: providing services to taxonomists for standard genome sequencing and annotation.</title>
        <authorList>
            <consortium name="The Broad Institute Genomics Platform"/>
            <consortium name="The Broad Institute Genome Sequencing Center for Infectious Disease"/>
            <person name="Wu L."/>
            <person name="Ma J."/>
        </authorList>
    </citation>
    <scope>NUCLEOTIDE SEQUENCE [LARGE SCALE GENOMIC DNA]</scope>
    <source>
        <strain evidence="9">JCM 16673</strain>
    </source>
</reference>
<dbReference type="Proteomes" id="UP001501353">
    <property type="component" value="Unassembled WGS sequence"/>
</dbReference>
<feature type="active site" description="Proton donor/acceptor" evidence="7">
    <location>
        <position position="187"/>
    </location>
</feature>
<dbReference type="EC" id="5.1.1.3" evidence="2 7"/>
<feature type="binding site" evidence="7">
    <location>
        <begin position="188"/>
        <end position="189"/>
    </location>
    <ligand>
        <name>substrate</name>
    </ligand>
</feature>
<proteinExistence type="inferred from homology"/>
<dbReference type="Gene3D" id="3.40.50.1860">
    <property type="match status" value="2"/>
</dbReference>
<evidence type="ECO:0000256" key="7">
    <source>
        <dbReference type="HAMAP-Rule" id="MF_00258"/>
    </source>
</evidence>
<evidence type="ECO:0000256" key="3">
    <source>
        <dbReference type="ARBA" id="ARBA00022960"/>
    </source>
</evidence>
<dbReference type="InterPro" id="IPR018187">
    <property type="entry name" value="Asp/Glu_racemase_AS_1"/>
</dbReference>
<keyword evidence="9" id="KW-1185">Reference proteome</keyword>
<comment type="function">
    <text evidence="7">Provides the (R)-glutamate required for cell wall biosynthesis.</text>
</comment>
<evidence type="ECO:0000256" key="5">
    <source>
        <dbReference type="ARBA" id="ARBA00023235"/>
    </source>
</evidence>
<comment type="caution">
    <text evidence="8">The sequence shown here is derived from an EMBL/GenBank/DDBJ whole genome shotgun (WGS) entry which is preliminary data.</text>
</comment>
<feature type="binding site" evidence="7">
    <location>
        <begin position="43"/>
        <end position="44"/>
    </location>
    <ligand>
        <name>substrate</name>
    </ligand>
</feature>
<evidence type="ECO:0000256" key="6">
    <source>
        <dbReference type="ARBA" id="ARBA00023316"/>
    </source>
</evidence>
<dbReference type="PROSITE" id="PS00923">
    <property type="entry name" value="ASP_GLU_RACEMASE_1"/>
    <property type="match status" value="1"/>
</dbReference>
<dbReference type="InterPro" id="IPR004391">
    <property type="entry name" value="Glu_race"/>
</dbReference>
<keyword evidence="3 7" id="KW-0133">Cell shape</keyword>
<evidence type="ECO:0000313" key="9">
    <source>
        <dbReference type="Proteomes" id="UP001501353"/>
    </source>
</evidence>
<dbReference type="PROSITE" id="PS00924">
    <property type="entry name" value="ASP_GLU_RACEMASE_2"/>
    <property type="match status" value="1"/>
</dbReference>
<keyword evidence="5 7" id="KW-0413">Isomerase</keyword>
<evidence type="ECO:0000256" key="2">
    <source>
        <dbReference type="ARBA" id="ARBA00013090"/>
    </source>
</evidence>